<keyword evidence="4" id="KW-1185">Reference proteome</keyword>
<organism evidence="3 4">
    <name type="scientific">Chrysophaeum taylorii</name>
    <dbReference type="NCBI Taxonomy" id="2483200"/>
    <lineage>
        <taxon>Eukaryota</taxon>
        <taxon>Sar</taxon>
        <taxon>Stramenopiles</taxon>
        <taxon>Ochrophyta</taxon>
        <taxon>Pelagophyceae</taxon>
        <taxon>Pelagomonadales</taxon>
        <taxon>Pelagomonadaceae</taxon>
        <taxon>Chrysophaeum</taxon>
    </lineage>
</organism>
<dbReference type="AlphaFoldDB" id="A0AAD7UEI6"/>
<evidence type="ECO:0000313" key="4">
    <source>
        <dbReference type="Proteomes" id="UP001230188"/>
    </source>
</evidence>
<sequence length="769" mass="81692">MSSSLGNSQQSARFLGSLFGSTRSSSDDGTTRSLAYTAPKEPGSKDRAPAPPPAAADKEEVVKKASASAVQYAYVGRTRLYKLEDGAFAAASPEQLGCVVLGAGLSYQLLVYDASKKHVLAAGLADVVPLKPQANNFVALKARGTTWSAHFDQGSFDFCRAVSLAHAHGLVHMGDPKLTPPAYYELAAEPPDGRRAGRGDSATVAYQAWPLDPASLPGSVVKQRPEKTSSETVVLGENPEGGGFGAAISEAVASARVGAKRACVAFADGAWRWIELDVTDIVSEVVPPPPVDETTTEERRPSIAERMAGLAAAGGVVGIAPIIAPPQAKREPPPIVAGPAPKAAPPSPPTVQQQPEAAVIQETPRAVIRRPPAVAETAVALVPGQGARSHFVEAPRRDEPAPRPADDDAQARGLLAMQASLATQQTQSSLLAVQASLAHVHDKLDRLAQGASSSSSSSYGLHRPSDDLKLLEKQVCGVLREHAALQQRAGDRDAKRSELEDKLDLLREKNAELATEKLAAMEKHADLVSKGADQALRTRALEDASRAAAEERDALAAKVAALELENAKLSERVAAERGAATDLRDQLDAAEAARQREEADGAAHRDNLESAAAKTAQIEAEAARRQTDLEREIEKREATVTFLETRCEDAERNVQRLELLNSAVNKERDDCLVRERDALAQLELLRARQPESALATPRDVYDKVDLVKTIMNDTYKQLLAHFAAGGSDATFSAGDAARAIKATLKSITTKYLTVDGAREPPPYAADSRG</sequence>
<feature type="region of interest" description="Disordered" evidence="2">
    <location>
        <begin position="19"/>
        <end position="56"/>
    </location>
</feature>
<dbReference type="PANTHER" id="PTHR48125">
    <property type="entry name" value="LP07818P1"/>
    <property type="match status" value="1"/>
</dbReference>
<feature type="coiled-coil region" evidence="1">
    <location>
        <begin position="633"/>
        <end position="667"/>
    </location>
</feature>
<dbReference type="Proteomes" id="UP001230188">
    <property type="component" value="Unassembled WGS sequence"/>
</dbReference>
<evidence type="ECO:0000313" key="3">
    <source>
        <dbReference type="EMBL" id="KAJ8603840.1"/>
    </source>
</evidence>
<protein>
    <submittedName>
        <fullName evidence="3">Uncharacterized protein</fullName>
    </submittedName>
</protein>
<feature type="region of interest" description="Disordered" evidence="2">
    <location>
        <begin position="217"/>
        <end position="237"/>
    </location>
</feature>
<dbReference type="PANTHER" id="PTHR48125:SF10">
    <property type="entry name" value="OS12G0136300 PROTEIN"/>
    <property type="match status" value="1"/>
</dbReference>
<name>A0AAD7UEI6_9STRA</name>
<keyword evidence="1" id="KW-0175">Coiled coil</keyword>
<feature type="coiled-coil region" evidence="1">
    <location>
        <begin position="496"/>
        <end position="600"/>
    </location>
</feature>
<feature type="region of interest" description="Disordered" evidence="2">
    <location>
        <begin position="328"/>
        <end position="355"/>
    </location>
</feature>
<accession>A0AAD7UEI6</accession>
<proteinExistence type="predicted"/>
<gene>
    <name evidence="3" type="ORF">CTAYLR_000280</name>
</gene>
<comment type="caution">
    <text evidence="3">The sequence shown here is derived from an EMBL/GenBank/DDBJ whole genome shotgun (WGS) entry which is preliminary data.</text>
</comment>
<dbReference type="EMBL" id="JAQMWT010000344">
    <property type="protein sequence ID" value="KAJ8603840.1"/>
    <property type="molecule type" value="Genomic_DNA"/>
</dbReference>
<evidence type="ECO:0000256" key="1">
    <source>
        <dbReference type="SAM" id="Coils"/>
    </source>
</evidence>
<reference evidence="3" key="1">
    <citation type="submission" date="2023-01" db="EMBL/GenBank/DDBJ databases">
        <title>Metagenome sequencing of chrysophaentin producing Chrysophaeum taylorii.</title>
        <authorList>
            <person name="Davison J."/>
            <person name="Bewley C."/>
        </authorList>
    </citation>
    <scope>NUCLEOTIDE SEQUENCE</scope>
    <source>
        <strain evidence="3">NIES-1699</strain>
    </source>
</reference>
<evidence type="ECO:0000256" key="2">
    <source>
        <dbReference type="SAM" id="MobiDB-lite"/>
    </source>
</evidence>